<comment type="caution">
    <text evidence="3">The sequence shown here is derived from an EMBL/GenBank/DDBJ whole genome shotgun (WGS) entry which is preliminary data.</text>
</comment>
<dbReference type="InterPro" id="IPR011050">
    <property type="entry name" value="Pectin_lyase_fold/virulence"/>
</dbReference>
<reference evidence="3 4" key="1">
    <citation type="submission" date="2006-02" db="EMBL/GenBank/DDBJ databases">
        <authorList>
            <person name="Pinhassi J."/>
            <person name="Pedros-Alio C."/>
            <person name="Ferriera S."/>
            <person name="Johnson J."/>
            <person name="Kravitz S."/>
            <person name="Halpern A."/>
            <person name="Remington K."/>
            <person name="Beeson K."/>
            <person name="Tran B."/>
            <person name="Rogers Y.-H."/>
            <person name="Friedman R."/>
            <person name="Venter J.C."/>
        </authorList>
    </citation>
    <scope>NUCLEOTIDE SEQUENCE [LARGE SCALE GENOMIC DNA]</scope>
    <source>
        <strain evidence="3 4">MED92</strain>
    </source>
</reference>
<dbReference type="OrthoDB" id="6089850at2"/>
<feature type="compositionally biased region" description="Acidic residues" evidence="1">
    <location>
        <begin position="2524"/>
        <end position="2535"/>
    </location>
</feature>
<evidence type="ECO:0000259" key="2">
    <source>
        <dbReference type="Pfam" id="PF14252"/>
    </source>
</evidence>
<protein>
    <submittedName>
        <fullName evidence="3">Lipoprotein receptor-related protein</fullName>
    </submittedName>
</protein>
<dbReference type="SUPFAM" id="SSF51126">
    <property type="entry name" value="Pectin lyase-like"/>
    <property type="match status" value="1"/>
</dbReference>
<keyword evidence="3" id="KW-0675">Receptor</keyword>
<dbReference type="NCBIfam" id="NF012209">
    <property type="entry name" value="LEPR-8K"/>
    <property type="match status" value="1"/>
</dbReference>
<dbReference type="InterPro" id="IPR059226">
    <property type="entry name" value="Choice_anch_Q_dom"/>
</dbReference>
<accession>A0A7U8C6E5</accession>
<proteinExistence type="predicted"/>
<evidence type="ECO:0000256" key="1">
    <source>
        <dbReference type="SAM" id="MobiDB-lite"/>
    </source>
</evidence>
<feature type="domain" description="DUF4347" evidence="2">
    <location>
        <begin position="97"/>
        <end position="258"/>
    </location>
</feature>
<name>A0A7U8C6E5_NEPCE</name>
<evidence type="ECO:0000313" key="3">
    <source>
        <dbReference type="EMBL" id="EAR61561.1"/>
    </source>
</evidence>
<gene>
    <name evidence="3" type="ORF">MED92_12941</name>
</gene>
<dbReference type="PANTHER" id="PTHR14139:SF2">
    <property type="entry name" value="CALSYNTENIN-1"/>
    <property type="match status" value="1"/>
</dbReference>
<feature type="compositionally biased region" description="Basic and acidic residues" evidence="1">
    <location>
        <begin position="2539"/>
        <end position="2548"/>
    </location>
</feature>
<keyword evidence="3" id="KW-0449">Lipoprotein</keyword>
<dbReference type="InterPro" id="IPR053786">
    <property type="entry name" value="LEPRxLL_CS"/>
</dbReference>
<feature type="region of interest" description="Disordered" evidence="1">
    <location>
        <begin position="2523"/>
        <end position="2548"/>
    </location>
</feature>
<dbReference type="EMBL" id="AAOW01000007">
    <property type="protein sequence ID" value="EAR61561.1"/>
    <property type="molecule type" value="Genomic_DNA"/>
</dbReference>
<dbReference type="InterPro" id="IPR025592">
    <property type="entry name" value="DUF4347"/>
</dbReference>
<keyword evidence="4" id="KW-1185">Reference proteome</keyword>
<dbReference type="InterPro" id="IPR039005">
    <property type="entry name" value="CSPG_rpt"/>
</dbReference>
<dbReference type="PANTHER" id="PTHR14139">
    <property type="entry name" value="CALSYNTENIN"/>
    <property type="match status" value="1"/>
</dbReference>
<sequence length="2548" mass="259441">MLRSTKSKKAQVQQQESYFFEQLEPRVMLSADPLGAAEGLVDTEREDDSDLLKTGAEYVNLDQLDALPIPVILDTEELGSLDALQPLSDGTDNSLEIVVIDSSVKDAQTLLTQLQTDNPDADLQIHFIDAESDPFSQITDLLSQHENVSALHLFSHAEDGILQLGGQNIGANELGQYADQLTQWQDSMLEGGDLLLYGCNLAETESGVSFIQSLASLTNLDLAASTDLSGNKNFGGDWDLEYQTGDVSQFLSFNQGAWKGILATFNVTIFTDVVNPGDGETSLREAIIDANANGETDTINLGVGTYTLNKLTGGADEQRLDLDIYEGIHIVGAGADQTSISAGDIFNIFEFHAGSGASSISSLSLVDGNGTATSQAGAIQMADAGGSLTLTDVEIFSSITATNGGGIYNLGTLNLERVTIAENSAQLGGGIYNDTGATMTLINVTISGNSASSDGGGVYNKGDADLTNVTIAKNDASNAAGGFFRSAGTVNLSNTVIADNTSGTSSIDVAGDFTSDGSNFIGDKTGGNGFGADLSGIASLDTLADYGGQTRTHAILAGSALIDAGTDTGAPTEDQREITRVGTTDIGAYEFIPNQEPTLSATAENPTFTEGGSAAVAFSAANASTVEGTQSFIALTLSITNITDGSNEVLNISSVAIALAHLNTGSVSGFTYNVSLVGSTATIALTGGSANNAAMNGIINSISYQNNSQDPTAATRRLSIESVQDDGGTADGGDDSLSSALFSDIDVLGVNDEPTLSLTGGSTTFTEGGTAASIFSGSSADTIESSQTFSELTLTVSNLSDGTNEVLNIDGSSIALVNGSGTSATNSLSYTVSLSAGTGTLTFTGGSVSAANLDTLLNGISYQNNSQDPTAGNRVVTLTSLQDSGGTANSGVNTITPNTATTVNVQADNDIPVLGNNSLTLSQGATVTLDSSILSASDVDNTDSALTFTVSNINNGYFAFTADTTTAITSFTQAQVTASQVVFIHDGGELTPAYDVSVSDGSLSTVATAASVAFTGTSDGVVWLSTDGDEGTGNGITGLNGTAIDKGDLLQQAGPNYSMGGGSTDGTFSVAFDISNFSTGDGTNGIHYVTSSVTIGATNPINLQAGDIILSSKDNMTLVSNGAGAPADLNITQSDLFYFRPDVAGDYSTGNFYMLLSDPFNDGAEITGLTLVEKDTWVADYQLNQGDLLLAHDDGGEKNDIWLLKTDTLDTANSGTFPAALKFIEGDDENINISKKIYGIDLLESDQTIGGVTYDAGTLFVTLDSDNDDAGRNERMIRKEDIAALELSKTTLGGTEASARVTILFDGSSANFDSGNEALDAFSFTFDPDTVDDPPVLATNSFTLNEGATTTITPTFLNATDVDSPDAGLTYAISSLVGGEFQLTSNLGVAVTSFTQGQINNSEVIFIDDGDEIAPSFSISVSDDTSTTAVVPASITFVSVNDAPTLSLTGDSPTFTEGGSAVGVYSSATANTIESGQTFSALTFTVSNLSDGNSEVLNVNGSALALVNGSGSTTNFSYSVSLSSGTATITLTGGSLNAASLEALLEGVTYQNNSQDPTAGNRVVTLTSLQDSGGTANSGVDTLNPNVTSTVTVQAVNDAPTLSLTGDSPTFTEGGSAVGVYSSATANTIESGQTFSALTFTVSNLSDGNSEVLNVNGSALALVNGSGSTTNFSYNVSLSSGTATITLTGGSLNAASLEALLEGVTYQNNSQDPTAGNRVVTLTSLQDSGGTANSGVDTSTPNVTSTVTVQAVNDAPTLSLTGGSTTFTEGGAAASIFSGSSANTIESGQTFSALTLTVSNLSDGTNEVLNIDGSTIALTNGSGTTATNSLSYTVSVSAGTATLTFTGGSVSAGNLDTLLNGISYQNNSQDPTAGNRVVTLTSLQDSGGTANSGVDTITPNTATTVTVQSVNDAPTLSLTGGSTTFTEGGAAASVFSGSSAATIEAGQTFSALTLTVSNLSDGTNEVLNIDGSTIALVNGSGTSATNSLSYTVSLSAGTATLTFTGGSVSSANLDTLLNGISYQNNSQDPTTGNRTVTLTSLQDSGGTANSGVDTITPNTATTVTVQSVNDAPTLSLTGGSTTFTEGGVAASIFSGSSADTIESGQTFSSLTLTVSNLSDGTNEVLNIDGSTIALVNGSGTSATNSLSYTVSLSAGTATLTFTGGSVSAGNLDTLLNGISYQNNSQDPTAGNRIVTLTSLQDSGGTANSGVDTLNPNVTSTVTVQAVNDPPSFVNNSFTIDQGQRLTLSLSNLSASDIDNLDTGLIFTVSSVSGGQFENNGAVGTAITSFTLGDIGTGSIDFVDNNDATAPAFSFTVGDGALSAGPVAGSIAFTAAPVVEEVVEEPVEVVEEPDAGPEVELAPEEIEEEAPVEEIVEPVEIVFEETTEPEVQPSPQPEEPRAVSDARFSIELPETDVNKVKLAVAEAVSAVSELRVGWGDLSDPLLLVKSSQFMGSLDALDQDIQKNITLDAMTVGTGAALSTGLSIGYVAWLLRSGIILTSVLTSLPAWRFIDPLPVLSRLGDEVEDEESLEDMVSDNKTPDSEETKA</sequence>
<dbReference type="RefSeq" id="WP_007020292.1">
    <property type="nucleotide sequence ID" value="NZ_CH724125.1"/>
</dbReference>
<dbReference type="Pfam" id="PF14252">
    <property type="entry name" value="DUF4347"/>
    <property type="match status" value="1"/>
</dbReference>
<organism evidence="3 4">
    <name type="scientific">Neptuniibacter caesariensis</name>
    <dbReference type="NCBI Taxonomy" id="207954"/>
    <lineage>
        <taxon>Bacteria</taxon>
        <taxon>Pseudomonadati</taxon>
        <taxon>Pseudomonadota</taxon>
        <taxon>Gammaproteobacteria</taxon>
        <taxon>Oceanospirillales</taxon>
        <taxon>Oceanospirillaceae</taxon>
        <taxon>Neptuniibacter</taxon>
    </lineage>
</organism>
<dbReference type="Proteomes" id="UP000002171">
    <property type="component" value="Unassembled WGS sequence"/>
</dbReference>
<evidence type="ECO:0000313" key="4">
    <source>
        <dbReference type="Proteomes" id="UP000002171"/>
    </source>
</evidence>
<dbReference type="NCBIfam" id="NF041518">
    <property type="entry name" value="choice_anch_Q"/>
    <property type="match status" value="1"/>
</dbReference>
<dbReference type="PROSITE" id="PS51854">
    <property type="entry name" value="CSPG"/>
    <property type="match status" value="2"/>
</dbReference>
<dbReference type="Pfam" id="PF16184">
    <property type="entry name" value="Cadherin_3"/>
    <property type="match status" value="3"/>
</dbReference>